<protein>
    <submittedName>
        <fullName evidence="1">Uncharacterized protein</fullName>
    </submittedName>
</protein>
<dbReference type="EMBL" id="BOQP01000040">
    <property type="protein sequence ID" value="GIM79975.1"/>
    <property type="molecule type" value="Genomic_DNA"/>
</dbReference>
<comment type="caution">
    <text evidence="1">The sequence shown here is derived from an EMBL/GenBank/DDBJ whole genome shotgun (WGS) entry which is preliminary data.</text>
</comment>
<proteinExistence type="predicted"/>
<reference evidence="1" key="1">
    <citation type="submission" date="2021-03" db="EMBL/GenBank/DDBJ databases">
        <title>Whole genome shotgun sequence of Actinoplanes consettensis NBRC 14913.</title>
        <authorList>
            <person name="Komaki H."/>
            <person name="Tamura T."/>
        </authorList>
    </citation>
    <scope>NUCLEOTIDE SEQUENCE</scope>
    <source>
        <strain evidence="1">NBRC 14913</strain>
    </source>
</reference>
<accession>A0A919VZ16</accession>
<keyword evidence="2" id="KW-1185">Reference proteome</keyword>
<dbReference type="AlphaFoldDB" id="A0A919VZ16"/>
<organism evidence="1 2">
    <name type="scientific">Winogradskya consettensis</name>
    <dbReference type="NCBI Taxonomy" id="113560"/>
    <lineage>
        <taxon>Bacteria</taxon>
        <taxon>Bacillati</taxon>
        <taxon>Actinomycetota</taxon>
        <taxon>Actinomycetes</taxon>
        <taxon>Micromonosporales</taxon>
        <taxon>Micromonosporaceae</taxon>
        <taxon>Winogradskya</taxon>
    </lineage>
</organism>
<sequence>MIGVPAVADEEFYYTDALEIVGVVRELTAEFLGEPAMTGC</sequence>
<dbReference type="Proteomes" id="UP000680865">
    <property type="component" value="Unassembled WGS sequence"/>
</dbReference>
<evidence type="ECO:0000313" key="2">
    <source>
        <dbReference type="Proteomes" id="UP000680865"/>
    </source>
</evidence>
<evidence type="ECO:0000313" key="1">
    <source>
        <dbReference type="EMBL" id="GIM79975.1"/>
    </source>
</evidence>
<name>A0A919VZ16_9ACTN</name>
<gene>
    <name evidence="1" type="ORF">Aco04nite_68270</name>
</gene>